<protein>
    <submittedName>
        <fullName evidence="6">Hydrogenase iron-sulfur subunit</fullName>
    </submittedName>
</protein>
<dbReference type="GO" id="GO:0051536">
    <property type="term" value="F:iron-sulfur cluster binding"/>
    <property type="evidence" value="ECO:0007669"/>
    <property type="project" value="UniProtKB-KW"/>
</dbReference>
<gene>
    <name evidence="6" type="ORF">ENP86_04050</name>
</gene>
<dbReference type="InterPro" id="IPR003813">
    <property type="entry name" value="MvhD/FlpD"/>
</dbReference>
<dbReference type="Pfam" id="PF02662">
    <property type="entry name" value="FlpD"/>
    <property type="match status" value="1"/>
</dbReference>
<evidence type="ECO:0000256" key="2">
    <source>
        <dbReference type="ARBA" id="ARBA00023002"/>
    </source>
</evidence>
<proteinExistence type="predicted"/>
<keyword evidence="2" id="KW-0560">Oxidoreductase</keyword>
<dbReference type="GO" id="GO:0016491">
    <property type="term" value="F:oxidoreductase activity"/>
    <property type="evidence" value="ECO:0007669"/>
    <property type="project" value="UniProtKB-KW"/>
</dbReference>
<dbReference type="SUPFAM" id="SSF51391">
    <property type="entry name" value="Thiamin phosphate synthase"/>
    <property type="match status" value="1"/>
</dbReference>
<organism evidence="6">
    <name type="scientific">candidate division WOR-3 bacterium</name>
    <dbReference type="NCBI Taxonomy" id="2052148"/>
    <lineage>
        <taxon>Bacteria</taxon>
        <taxon>Bacteria division WOR-3</taxon>
    </lineage>
</organism>
<keyword evidence="4" id="KW-0411">Iron-sulfur</keyword>
<sequence>MNENFEPKIIGFMCKWCTYAAADLAGVSRLQYPPNIVPIRLMCSGGLEPSYIIKALKEGADGVFIGGCHFGDCHYQTGNYQTNKRIALLKTLLDEMGIDNRRVRLEWISAAEGVKFAQKIKEFVEEIKRLGPNPLKKEA</sequence>
<keyword evidence="3" id="KW-0408">Iron</keyword>
<dbReference type="EMBL" id="DSKY01000012">
    <property type="protein sequence ID" value="HDY58707.1"/>
    <property type="molecule type" value="Genomic_DNA"/>
</dbReference>
<dbReference type="AlphaFoldDB" id="A0A7V0Z4X1"/>
<reference evidence="6" key="1">
    <citation type="journal article" date="2020" name="mSystems">
        <title>Genome- and Community-Level Interaction Insights into Carbon Utilization and Element Cycling Functions of Hydrothermarchaeota in Hydrothermal Sediment.</title>
        <authorList>
            <person name="Zhou Z."/>
            <person name="Liu Y."/>
            <person name="Xu W."/>
            <person name="Pan J."/>
            <person name="Luo Z.H."/>
            <person name="Li M."/>
        </authorList>
    </citation>
    <scope>NUCLEOTIDE SEQUENCE [LARGE SCALE GENOMIC DNA]</scope>
    <source>
        <strain evidence="6">SpSt-258</strain>
    </source>
</reference>
<feature type="domain" description="F420-non-reducing hydrogenase iron-sulfur subunit D" evidence="5">
    <location>
        <begin position="9"/>
        <end position="131"/>
    </location>
</feature>
<accession>A0A7V0Z4X1</accession>
<keyword evidence="1" id="KW-0479">Metal-binding</keyword>
<evidence type="ECO:0000313" key="6">
    <source>
        <dbReference type="EMBL" id="HDY58707.1"/>
    </source>
</evidence>
<dbReference type="InterPro" id="IPR036206">
    <property type="entry name" value="ThiamineP_synth_sf"/>
</dbReference>
<evidence type="ECO:0000259" key="5">
    <source>
        <dbReference type="Pfam" id="PF02662"/>
    </source>
</evidence>
<comment type="caution">
    <text evidence="6">The sequence shown here is derived from an EMBL/GenBank/DDBJ whole genome shotgun (WGS) entry which is preliminary data.</text>
</comment>
<name>A0A7V0Z4X1_UNCW3</name>
<evidence type="ECO:0000256" key="4">
    <source>
        <dbReference type="ARBA" id="ARBA00023014"/>
    </source>
</evidence>
<evidence type="ECO:0000256" key="1">
    <source>
        <dbReference type="ARBA" id="ARBA00022723"/>
    </source>
</evidence>
<evidence type="ECO:0000256" key="3">
    <source>
        <dbReference type="ARBA" id="ARBA00023004"/>
    </source>
</evidence>
<dbReference type="GO" id="GO:0046872">
    <property type="term" value="F:metal ion binding"/>
    <property type="evidence" value="ECO:0007669"/>
    <property type="project" value="UniProtKB-KW"/>
</dbReference>